<evidence type="ECO:0000259" key="3">
    <source>
        <dbReference type="Pfam" id="PF01468"/>
    </source>
</evidence>
<name>A0A5B7XX69_9MOLU</name>
<feature type="coiled-coil region" evidence="1">
    <location>
        <begin position="995"/>
        <end position="1062"/>
    </location>
</feature>
<gene>
    <name evidence="4" type="ORF">FG904_00555</name>
</gene>
<feature type="coiled-coil region" evidence="1">
    <location>
        <begin position="1088"/>
        <end position="1166"/>
    </location>
</feature>
<keyword evidence="2" id="KW-0472">Membrane</keyword>
<reference evidence="4 5" key="1">
    <citation type="submission" date="2019-06" db="EMBL/GenBank/DDBJ databases">
        <title>Mycoplasma sp. 2F1A isolated from ostrich.</title>
        <authorList>
            <person name="Spergser J."/>
        </authorList>
    </citation>
    <scope>NUCLEOTIDE SEQUENCE [LARGE SCALE GENOMIC DNA]</scope>
    <source>
        <strain evidence="4 5">2F1A</strain>
    </source>
</reference>
<dbReference type="InterPro" id="IPR002988">
    <property type="entry name" value="GA_module"/>
</dbReference>
<dbReference type="OrthoDB" id="399880at2"/>
<dbReference type="Proteomes" id="UP000305457">
    <property type="component" value="Chromosome"/>
</dbReference>
<dbReference type="Pfam" id="PF01468">
    <property type="entry name" value="GA"/>
    <property type="match status" value="2"/>
</dbReference>
<feature type="coiled-coil region" evidence="1">
    <location>
        <begin position="1614"/>
        <end position="1665"/>
    </location>
</feature>
<feature type="coiled-coil region" evidence="1">
    <location>
        <begin position="1492"/>
        <end position="1519"/>
    </location>
</feature>
<keyword evidence="2" id="KW-1133">Transmembrane helix</keyword>
<keyword evidence="1" id="KW-0175">Coiled coil</keyword>
<keyword evidence="2" id="KW-0812">Transmembrane</keyword>
<feature type="coiled-coil region" evidence="1">
    <location>
        <begin position="1321"/>
        <end position="1355"/>
    </location>
</feature>
<evidence type="ECO:0000256" key="2">
    <source>
        <dbReference type="SAM" id="Phobius"/>
    </source>
</evidence>
<feature type="coiled-coil region" evidence="1">
    <location>
        <begin position="546"/>
        <end position="606"/>
    </location>
</feature>
<feature type="coiled-coil region" evidence="1">
    <location>
        <begin position="1739"/>
        <end position="1791"/>
    </location>
</feature>
<evidence type="ECO:0000313" key="5">
    <source>
        <dbReference type="Proteomes" id="UP000305457"/>
    </source>
</evidence>
<feature type="coiled-coil region" evidence="1">
    <location>
        <begin position="1199"/>
        <end position="1254"/>
    </location>
</feature>
<feature type="domain" description="Protein G-related albumin-binding (GA) module" evidence="3">
    <location>
        <begin position="380"/>
        <end position="433"/>
    </location>
</feature>
<protein>
    <recommendedName>
        <fullName evidence="3">Protein G-related albumin-binding (GA) module domain-containing protein</fullName>
    </recommendedName>
</protein>
<organism evidence="4 5">
    <name type="scientific">Mycoplasma nasistruthionis</name>
    <dbReference type="NCBI Taxonomy" id="353852"/>
    <lineage>
        <taxon>Bacteria</taxon>
        <taxon>Bacillati</taxon>
        <taxon>Mycoplasmatota</taxon>
        <taxon>Mollicutes</taxon>
        <taxon>Mycoplasmataceae</taxon>
        <taxon>Mycoplasma</taxon>
    </lineage>
</organism>
<dbReference type="RefSeq" id="WP_139591996.1">
    <property type="nucleotide sequence ID" value="NZ_CP040825.1"/>
</dbReference>
<accession>A0A5B7XX69</accession>
<evidence type="ECO:0000256" key="1">
    <source>
        <dbReference type="SAM" id="Coils"/>
    </source>
</evidence>
<proteinExistence type="predicted"/>
<dbReference type="Gene3D" id="1.20.5.420">
    <property type="entry name" value="Immunoglobulin FC, subunit C"/>
    <property type="match status" value="2"/>
</dbReference>
<sequence>MKSLNSTYVRYARPTGSMYVLDKPKYLDASETTKTAFDNSVDLARRVLERPARDGAAQVPFIDEYLDVTKLEEIKNQVVVDESKLDGVKQGLINKIKSLASKVNNQEVLTDKQIEDYLAQQQASGFLADSTFKADKVNEYFDSAYQALVKDKVAELLNSSSNLNEADKQTALAQIDAAKSLSDNPALSTVFANAKTMVDQANQLVTQINEAPTYEDLTEAQKTALINDFKNSPRFYEGTTFKQNAVQDFETSKVNPVVAQTTKLKQLVDKIKEANTLASEKYSLSANKDAFDTAFANASGNDFSKFDKLDPTEIENIYNELKTQYDALNGYKSKLQKEIDATDQTIKDYIGTEEFNNATNIDNVNIENDTQYTAEYNKVLANLKEKMAQKVDSLTSLNDAQKQALKNEINDPQVNTFNALKPFIEKANNLNTAMEALKEQVKAADTFSKDNQDIIPLLTEEQKHDFNSAFDNAQLISPLNGNNGSNADKQTVDNATNALKNALAKIQVDALKKAIEDKLAKIDDNSSAKAKEVKTEIQGRLQTADAEQLRKDLATLNSTLAKEELQKAFEQANALQDKSTDLQSELQKAQELLNNGSADNSKYTEQALKLKDLIKANALEKLVKQVEATGTADNPNLAKELQEAKTILDNKTTSQYDNALAELQDALNKKDLEKAIAEAEKQDNKDTYLRLKNALTHAKEVYSDKNSSAETIKAAEDALKDAIEKAKKASDVRSVLQDLVDEIKKDNASANNEIVKPNLTNAESKLADQSATPEQLQKEVNKLTAALPLAKLDNLVKQAEATDNKSQRLTDELKKAKDFLEANKGLITDDLAEQKALDIQNQADAEYKALNNAIVKEKLAKAIADASALPNNNSDAFNKLQEAIKKAHDLYNNLENKDETAINDAIAKLGLNTELLNLDNAIKVANAIEPKSDNLKDAITNANSKTSSTNVEDIKNAIAKLNTAVDKNPLNNAVAKAKDVLSKLNEDPNSTDPELAENSAKLQEAKQAIENAIAQAETKLNEEPVLTKDKYQEEANKLDNVVNQAITELDKLKQEVQKSVDKAKKIGLNNQAVTDAEAKVAQDSRPSAKELIDAKNLLDKEIAKKELQNAIEALDADLKDSETFQKDVLQPINNVLNDANSTKEQFEQAKAQLENAKTKKDLFKALDEANKQVPINESLQNLINQNKAVVANNDAPADANDIANRVKELEKAIKANELQNLVNQANNVPNNEQSEQLKEQINNAQQVLDNNNSTPQEIQQAKENIQKAIDNNKLNKVLADAKAVDQVFDKLNDKSNATISNEIKEAIKQAETTLNNPSATKEQKDQAANELNKVVEKANNALNDYKNDQKQILDNLVKEAEALEPKSTKLQETLKKANAINDESSINDIIKAVEELSKDVRTNPLDVQIEKAPSVSEGRNVPNELDTLQESKDLANDPNATTDQINKQAQKQELNNYKIDQLAELDKLNNLTDAQKDKIKQQIIDATDTEQAKNALDNAKVLETAMEQLKQVNNDTKATLTDPNSPSHKNYVYAENADKQALDKLINDATNALDNGSEIDPEAINKIKNDLEAQATEINKGQGLNNLIDKAQKALDNQDVEESNQYKNAPTKLQDQLANAKAELQEALKTLKEASPAKEAYKTDVEDKLNQLEQLKDKINQFSDQPLVDDQKNVGVDLNSLDNLSESTKNDFFGVKPQGLYNVQDNKENTDKVVDLAKQANQLFGEIKQNLSNNDTKALNDNKVALDALKQQIDQLVNAEGAYDESNKPAFNELNNLVDVLNDNNMALLNKLAKDTETFKNSDLTNNPEQQIQALNDLIDKVNAISVNKDLNSPALNAYDELRNTLTQNAQSLINAYNELKDGQKEEFNKTVNNNPVELKDLDEILDSKKYFDIKEKLSLNQDLSEQEKQDAKDIIKQLETIKEANNEVPDVLIDLIKNELNKANLDANSIPWWPFLVVASGLLWLAGLAFILLKK</sequence>
<feature type="transmembrane region" description="Helical" evidence="2">
    <location>
        <begin position="1953"/>
        <end position="1974"/>
    </location>
</feature>
<feature type="domain" description="Protein G-related albumin-binding (GA) module" evidence="3">
    <location>
        <begin position="1451"/>
        <end position="1505"/>
    </location>
</feature>
<dbReference type="Gene3D" id="1.20.120.1850">
    <property type="entry name" value="Ebh helix bundles repeating unit (S and A modules)"/>
    <property type="match status" value="1"/>
</dbReference>
<dbReference type="EMBL" id="CP040825">
    <property type="protein sequence ID" value="QCZ36513.1"/>
    <property type="molecule type" value="Genomic_DNA"/>
</dbReference>
<feature type="coiled-coil region" evidence="1">
    <location>
        <begin position="705"/>
        <end position="753"/>
    </location>
</feature>
<evidence type="ECO:0000313" key="4">
    <source>
        <dbReference type="EMBL" id="QCZ36513.1"/>
    </source>
</evidence>
<dbReference type="KEGG" id="mnh:FG904_00555"/>